<accession>A0A7J9DKG0</accession>
<reference evidence="1 2" key="1">
    <citation type="journal article" date="2019" name="Genome Biol. Evol.">
        <title>Insights into the evolution of the New World diploid cottons (Gossypium, subgenus Houzingenia) based on genome sequencing.</title>
        <authorList>
            <person name="Grover C.E."/>
            <person name="Arick M.A. 2nd"/>
            <person name="Thrash A."/>
            <person name="Conover J.L."/>
            <person name="Sanders W.S."/>
            <person name="Peterson D.G."/>
            <person name="Frelichowski J.E."/>
            <person name="Scheffler J.A."/>
            <person name="Scheffler B.E."/>
            <person name="Wendel J.F."/>
        </authorList>
    </citation>
    <scope>NUCLEOTIDE SEQUENCE [LARGE SCALE GENOMIC DNA]</scope>
    <source>
        <strain evidence="1">8</strain>
        <tissue evidence="1">Leaf</tissue>
    </source>
</reference>
<protein>
    <submittedName>
        <fullName evidence="1">Uncharacterized protein</fullName>
    </submittedName>
</protein>
<dbReference type="Proteomes" id="UP000593568">
    <property type="component" value="Unassembled WGS sequence"/>
</dbReference>
<dbReference type="AlphaFoldDB" id="A0A7J9DKG0"/>
<dbReference type="PANTHER" id="PTHR48200">
    <property type="entry name" value="PROTEIN, PUTATIVE-RELATED"/>
    <property type="match status" value="1"/>
</dbReference>
<comment type="caution">
    <text evidence="1">The sequence shown here is derived from an EMBL/GenBank/DDBJ whole genome shotgun (WGS) entry which is preliminary data.</text>
</comment>
<name>A0A7J9DKG0_9ROSI</name>
<keyword evidence="2" id="KW-1185">Reference proteome</keyword>
<evidence type="ECO:0000313" key="1">
    <source>
        <dbReference type="EMBL" id="MBA0761151.1"/>
    </source>
</evidence>
<sequence>MRKRVDVFTLSIYGLIIFSKALGHVDNTISDLFDLLEKRVTPVPVILAETFRALSACWRAVFSEDYFLLKEFVAIPR</sequence>
<gene>
    <name evidence="1" type="ORF">Gotri_023834</name>
</gene>
<dbReference type="PANTHER" id="PTHR48200:SF1">
    <property type="entry name" value="AMINOTRANSFERASE-LIKE PLANT MOBILE DOMAIN-CONTAINING PROTEIN"/>
    <property type="match status" value="1"/>
</dbReference>
<organism evidence="1 2">
    <name type="scientific">Gossypium trilobum</name>
    <dbReference type="NCBI Taxonomy" id="34281"/>
    <lineage>
        <taxon>Eukaryota</taxon>
        <taxon>Viridiplantae</taxon>
        <taxon>Streptophyta</taxon>
        <taxon>Embryophyta</taxon>
        <taxon>Tracheophyta</taxon>
        <taxon>Spermatophyta</taxon>
        <taxon>Magnoliopsida</taxon>
        <taxon>eudicotyledons</taxon>
        <taxon>Gunneridae</taxon>
        <taxon>Pentapetalae</taxon>
        <taxon>rosids</taxon>
        <taxon>malvids</taxon>
        <taxon>Malvales</taxon>
        <taxon>Malvaceae</taxon>
        <taxon>Malvoideae</taxon>
        <taxon>Gossypium</taxon>
    </lineage>
</organism>
<dbReference type="EMBL" id="JABEZW010000003">
    <property type="protein sequence ID" value="MBA0761151.1"/>
    <property type="molecule type" value="Genomic_DNA"/>
</dbReference>
<evidence type="ECO:0000313" key="2">
    <source>
        <dbReference type="Proteomes" id="UP000593568"/>
    </source>
</evidence>
<proteinExistence type="predicted"/>